<dbReference type="InterPro" id="IPR013962">
    <property type="entry name" value="DASH_Dam1"/>
</dbReference>
<keyword evidence="11" id="KW-0206">Cytoskeleton</keyword>
<evidence type="ECO:0000256" key="8">
    <source>
        <dbReference type="ARBA" id="ARBA00022701"/>
    </source>
</evidence>
<keyword evidence="10" id="KW-0995">Kinetochore</keyword>
<dbReference type="STRING" id="27342.A0A0H2S517"/>
<dbReference type="GO" id="GO:0042729">
    <property type="term" value="C:DASH complex"/>
    <property type="evidence" value="ECO:0007669"/>
    <property type="project" value="InterPro"/>
</dbReference>
<dbReference type="GO" id="GO:1990537">
    <property type="term" value="C:mitotic spindle polar microtubule"/>
    <property type="evidence" value="ECO:0007669"/>
    <property type="project" value="TreeGrafter"/>
</dbReference>
<comment type="subcellular location">
    <subcellularLocation>
        <location evidence="3">Chromosome</location>
        <location evidence="3">Centromere</location>
        <location evidence="3">Kinetochore</location>
    </subcellularLocation>
    <subcellularLocation>
        <location evidence="2">Cytoplasm</location>
        <location evidence="2">Cytoskeleton</location>
        <location evidence="2">Spindle</location>
    </subcellularLocation>
    <subcellularLocation>
        <location evidence="1">Nucleus</location>
    </subcellularLocation>
</comment>
<evidence type="ECO:0000256" key="6">
    <source>
        <dbReference type="ARBA" id="ARBA00022454"/>
    </source>
</evidence>
<name>A0A0H2S517_9AGAM</name>
<keyword evidence="8" id="KW-0493">Microtubule</keyword>
<sequence length="267" mass="28766">MPPPQPPRTPLRRVSQGSLRAISRSGTFPDAPHGLGFLEPAMAELADEAEGLQTSVAGLHSLSESLETFNESFASYLHVMEMNSLTTDWPQAPTDSSFLLASKREEDDARAAQAALRAAAEAALAAEKSAAEEAAAEGNTTTFGDTSAATVLQPTGIKQPTGILKKKKPKPKLTVKEKKERNMAIDKTVSALPLEFRGQDPTLRRNVESVIETLMDNSNGLEILAFVKPEINQARVNKCLIALVNRKIVSKDSSSGRILYSWNGVPS</sequence>
<evidence type="ECO:0000256" key="4">
    <source>
        <dbReference type="ARBA" id="ARBA00010073"/>
    </source>
</evidence>
<keyword evidence="9" id="KW-0159">Chromosome partition</keyword>
<evidence type="ECO:0000256" key="13">
    <source>
        <dbReference type="ARBA" id="ARBA00023328"/>
    </source>
</evidence>
<dbReference type="AlphaFoldDB" id="A0A0H2S517"/>
<dbReference type="Proteomes" id="UP000053477">
    <property type="component" value="Unassembled WGS sequence"/>
</dbReference>
<gene>
    <name evidence="15" type="ORF">SCHPADRAFT_865168</name>
</gene>
<accession>A0A0H2S517</accession>
<evidence type="ECO:0000313" key="15">
    <source>
        <dbReference type="EMBL" id="KLO19312.1"/>
    </source>
</evidence>
<evidence type="ECO:0000313" key="16">
    <source>
        <dbReference type="Proteomes" id="UP000053477"/>
    </source>
</evidence>
<evidence type="ECO:0000256" key="14">
    <source>
        <dbReference type="ARBA" id="ARBA00030453"/>
    </source>
</evidence>
<dbReference type="GO" id="GO:1990758">
    <property type="term" value="P:mitotic sister chromatid biorientation"/>
    <property type="evidence" value="ECO:0007669"/>
    <property type="project" value="TreeGrafter"/>
</dbReference>
<keyword evidence="16" id="KW-1185">Reference proteome</keyword>
<keyword evidence="12" id="KW-0539">Nucleus</keyword>
<evidence type="ECO:0000256" key="2">
    <source>
        <dbReference type="ARBA" id="ARBA00004186"/>
    </source>
</evidence>
<keyword evidence="6" id="KW-0158">Chromosome</keyword>
<proteinExistence type="inferred from homology"/>
<reference evidence="15 16" key="1">
    <citation type="submission" date="2015-04" db="EMBL/GenBank/DDBJ databases">
        <title>Complete genome sequence of Schizopora paradoxa KUC8140, a cosmopolitan wood degrader in East Asia.</title>
        <authorList>
            <consortium name="DOE Joint Genome Institute"/>
            <person name="Min B."/>
            <person name="Park H."/>
            <person name="Jang Y."/>
            <person name="Kim J.-J."/>
            <person name="Kim K.H."/>
            <person name="Pangilinan J."/>
            <person name="Lipzen A."/>
            <person name="Riley R."/>
            <person name="Grigoriev I.V."/>
            <person name="Spatafora J.W."/>
            <person name="Choi I.-G."/>
        </authorList>
    </citation>
    <scope>NUCLEOTIDE SEQUENCE [LARGE SCALE GENOMIC DNA]</scope>
    <source>
        <strain evidence="15 16">KUC8140</strain>
    </source>
</reference>
<evidence type="ECO:0000256" key="1">
    <source>
        <dbReference type="ARBA" id="ARBA00004123"/>
    </source>
</evidence>
<dbReference type="OrthoDB" id="5586015at2759"/>
<evidence type="ECO:0000256" key="12">
    <source>
        <dbReference type="ARBA" id="ARBA00023242"/>
    </source>
</evidence>
<protein>
    <recommendedName>
        <fullName evidence="5">DASH complex subunit DAM1</fullName>
    </recommendedName>
    <alternativeName>
        <fullName evidence="14">Outer kinetochore protein DAM1</fullName>
    </alternativeName>
</protein>
<evidence type="ECO:0000256" key="9">
    <source>
        <dbReference type="ARBA" id="ARBA00022829"/>
    </source>
</evidence>
<dbReference type="EMBL" id="KQ085887">
    <property type="protein sequence ID" value="KLO19312.1"/>
    <property type="molecule type" value="Genomic_DNA"/>
</dbReference>
<dbReference type="PANTHER" id="PTHR28113:SF1">
    <property type="entry name" value="DASH COMPLEX SUBUNIT DAM1"/>
    <property type="match status" value="1"/>
</dbReference>
<dbReference type="GO" id="GO:0044732">
    <property type="term" value="C:mitotic spindle pole body"/>
    <property type="evidence" value="ECO:0007669"/>
    <property type="project" value="TreeGrafter"/>
</dbReference>
<dbReference type="Pfam" id="PF08653">
    <property type="entry name" value="DASH_Dam1"/>
    <property type="match status" value="1"/>
</dbReference>
<keyword evidence="7" id="KW-0963">Cytoplasm</keyword>
<comment type="similarity">
    <text evidence="4">Belongs to the DASH complex DAM1 family.</text>
</comment>
<evidence type="ECO:0000256" key="11">
    <source>
        <dbReference type="ARBA" id="ARBA00023212"/>
    </source>
</evidence>
<evidence type="ECO:0000256" key="3">
    <source>
        <dbReference type="ARBA" id="ARBA00004629"/>
    </source>
</evidence>
<evidence type="ECO:0000256" key="10">
    <source>
        <dbReference type="ARBA" id="ARBA00022838"/>
    </source>
</evidence>
<keyword evidence="13" id="KW-0137">Centromere</keyword>
<evidence type="ECO:0000256" key="5">
    <source>
        <dbReference type="ARBA" id="ARBA00020497"/>
    </source>
</evidence>
<organism evidence="15 16">
    <name type="scientific">Schizopora paradoxa</name>
    <dbReference type="NCBI Taxonomy" id="27342"/>
    <lineage>
        <taxon>Eukaryota</taxon>
        <taxon>Fungi</taxon>
        <taxon>Dikarya</taxon>
        <taxon>Basidiomycota</taxon>
        <taxon>Agaricomycotina</taxon>
        <taxon>Agaricomycetes</taxon>
        <taxon>Hymenochaetales</taxon>
        <taxon>Schizoporaceae</taxon>
        <taxon>Schizopora</taxon>
    </lineage>
</organism>
<dbReference type="InParanoid" id="A0A0H2S517"/>
<dbReference type="PANTHER" id="PTHR28113">
    <property type="entry name" value="DASH COMPLEX SUBUNIT DAM1"/>
    <property type="match status" value="1"/>
</dbReference>
<evidence type="ECO:0000256" key="7">
    <source>
        <dbReference type="ARBA" id="ARBA00022490"/>
    </source>
</evidence>